<evidence type="ECO:0000313" key="1">
    <source>
        <dbReference type="EMBL" id="PWN71058.1"/>
    </source>
</evidence>
<dbReference type="InterPro" id="IPR022385">
    <property type="entry name" value="Rhs_assc_core"/>
</dbReference>
<dbReference type="PANTHER" id="PTHR32305:SF15">
    <property type="entry name" value="PROTEIN RHSA-RELATED"/>
    <property type="match status" value="1"/>
</dbReference>
<gene>
    <name evidence="1" type="ORF">C1631_000055</name>
</gene>
<accession>A0A316XI03</accession>
<dbReference type="Proteomes" id="UP000236594">
    <property type="component" value="Unassembled WGS sequence"/>
</dbReference>
<reference evidence="1 2" key="1">
    <citation type="submission" date="2018-04" db="EMBL/GenBank/DDBJ databases">
        <title>Draft Genome Sequence of Phosphate-Solubilizing Chryseobacterium sp. ISE14 that is a Biocontrol and Plant Growth-Promoting Rhizobacterium Isolated from Cucumber.</title>
        <authorList>
            <person name="Jeong J.-J."/>
            <person name="Sang M.K."/>
            <person name="Choi I.-G."/>
            <person name="Kim K.D."/>
        </authorList>
    </citation>
    <scope>NUCLEOTIDE SEQUENCE [LARGE SCALE GENOMIC DNA]</scope>
    <source>
        <strain evidence="1 2">ISE14</strain>
    </source>
</reference>
<dbReference type="NCBIfam" id="TIGR03696">
    <property type="entry name" value="Rhs_assc_core"/>
    <property type="match status" value="1"/>
</dbReference>
<dbReference type="PANTHER" id="PTHR32305">
    <property type="match status" value="1"/>
</dbReference>
<evidence type="ECO:0000313" key="2">
    <source>
        <dbReference type="Proteomes" id="UP000236594"/>
    </source>
</evidence>
<protein>
    <recommendedName>
        <fullName evidence="3">RHS repeat-associated core domain-containing protein</fullName>
    </recommendedName>
</protein>
<dbReference type="AlphaFoldDB" id="A0A316XI03"/>
<keyword evidence="2" id="KW-1185">Reference proteome</keyword>
<evidence type="ECO:0008006" key="3">
    <source>
        <dbReference type="Google" id="ProtNLM"/>
    </source>
</evidence>
<name>A0A316XI03_9FLAO</name>
<dbReference type="Gene3D" id="2.180.10.10">
    <property type="entry name" value="RHS repeat-associated core"/>
    <property type="match status" value="1"/>
</dbReference>
<dbReference type="InterPro" id="IPR050708">
    <property type="entry name" value="T6SS_VgrG/RHS"/>
</dbReference>
<organism evidence="1 2">
    <name type="scientific">Chryseobacterium phosphatilyticum</name>
    <dbReference type="NCBI Taxonomy" id="475075"/>
    <lineage>
        <taxon>Bacteria</taxon>
        <taxon>Pseudomonadati</taxon>
        <taxon>Bacteroidota</taxon>
        <taxon>Flavobacteriia</taxon>
        <taxon>Flavobacteriales</taxon>
        <taxon>Weeksellaceae</taxon>
        <taxon>Chryseobacterium group</taxon>
        <taxon>Chryseobacterium</taxon>
    </lineage>
</organism>
<comment type="caution">
    <text evidence="1">The sequence shown here is derived from an EMBL/GenBank/DDBJ whole genome shotgun (WGS) entry which is preliminary data.</text>
</comment>
<sequence>MFSRGIFIIDSAKNKYIYNYTDHLGNVRLSYTGSGSGVEIIEESNYYPFGLKHEGYNILSGNAAYQYKYQGQELQETGWYSFKWRNYMPDVGRFFNIDPLGEKYTYNSTYAFQENKLGMGVELEGLELLKNHTGFFAIYGNAMRVVRAPTSQISNGQANFTAADIGLSTQGYNPGAARISDGSSGLKLKSYAYSGPTPNGATMENLQETPESMDRQKFTTTKRGLEMTNKMIKNYDKLNIAAGGAQELVGLLDLAVNVPDAVKSTKVYVQAVNDVKTVDFQGSQMDKAIKYVDGSGIKMNQQTRNDVINYIFDGTLPNPRAGLMPNSLIIQNGSQIMKTNNIPIQPVNQQLNINKKVLP</sequence>
<dbReference type="OrthoDB" id="2972467at2"/>
<proteinExistence type="predicted"/>
<dbReference type="EMBL" id="PPED02000001">
    <property type="protein sequence ID" value="PWN71058.1"/>
    <property type="molecule type" value="Genomic_DNA"/>
</dbReference>